<dbReference type="AlphaFoldDB" id="A0AAU4K1Q4"/>
<gene>
    <name evidence="7" type="primary">prfC</name>
    <name evidence="10" type="ORF">OG579_20330</name>
</gene>
<name>A0AAU4K1Q4_9NOCA</name>
<dbReference type="GO" id="GO:0005525">
    <property type="term" value="F:GTP binding"/>
    <property type="evidence" value="ECO:0007669"/>
    <property type="project" value="UniProtKB-UniRule"/>
</dbReference>
<dbReference type="Pfam" id="PF00009">
    <property type="entry name" value="GTP_EFTU"/>
    <property type="match status" value="1"/>
</dbReference>
<dbReference type="GO" id="GO:0016150">
    <property type="term" value="F:translation release factor activity, codon nonspecific"/>
    <property type="evidence" value="ECO:0007669"/>
    <property type="project" value="TreeGrafter"/>
</dbReference>
<evidence type="ECO:0000256" key="6">
    <source>
        <dbReference type="ARBA" id="ARBA00023134"/>
    </source>
</evidence>
<keyword evidence="6 7" id="KW-0342">GTP-binding</keyword>
<evidence type="ECO:0000256" key="8">
    <source>
        <dbReference type="NCBIfam" id="TIGR00503"/>
    </source>
</evidence>
<dbReference type="Proteomes" id="UP001432128">
    <property type="component" value="Chromosome"/>
</dbReference>
<dbReference type="InterPro" id="IPR041732">
    <property type="entry name" value="RF3_GTP-bd"/>
</dbReference>
<dbReference type="InterPro" id="IPR035647">
    <property type="entry name" value="EFG_III/V"/>
</dbReference>
<dbReference type="InterPro" id="IPR031157">
    <property type="entry name" value="G_TR_CS"/>
</dbReference>
<dbReference type="NCBIfam" id="NF001964">
    <property type="entry name" value="PRK00741.1"/>
    <property type="match status" value="1"/>
</dbReference>
<dbReference type="PRINTS" id="PR00315">
    <property type="entry name" value="ELONGATNFCT"/>
</dbReference>
<evidence type="ECO:0000313" key="10">
    <source>
        <dbReference type="EMBL" id="WUM20006.1"/>
    </source>
</evidence>
<dbReference type="PROSITE" id="PS00301">
    <property type="entry name" value="G_TR_1"/>
    <property type="match status" value="1"/>
</dbReference>
<keyword evidence="5 7" id="KW-0648">Protein biosynthesis</keyword>
<dbReference type="InterPro" id="IPR027417">
    <property type="entry name" value="P-loop_NTPase"/>
</dbReference>
<keyword evidence="11" id="KW-1185">Reference proteome</keyword>
<dbReference type="CDD" id="cd04169">
    <property type="entry name" value="RF3"/>
    <property type="match status" value="1"/>
</dbReference>
<keyword evidence="3 7" id="KW-0963">Cytoplasm</keyword>
<protein>
    <recommendedName>
        <fullName evidence="7 8">Peptide chain release factor 3</fullName>
        <shortName evidence="7">RF-3</shortName>
    </recommendedName>
</protein>
<evidence type="ECO:0000256" key="5">
    <source>
        <dbReference type="ARBA" id="ARBA00022917"/>
    </source>
</evidence>
<evidence type="ECO:0000256" key="1">
    <source>
        <dbReference type="ARBA" id="ARBA00004496"/>
    </source>
</evidence>
<dbReference type="HAMAP" id="MF_00072">
    <property type="entry name" value="Rel_fac_3"/>
    <property type="match status" value="1"/>
</dbReference>
<feature type="domain" description="Tr-type G" evidence="9">
    <location>
        <begin position="13"/>
        <end position="289"/>
    </location>
</feature>
<dbReference type="Gene3D" id="2.40.30.10">
    <property type="entry name" value="Translation factors"/>
    <property type="match status" value="1"/>
</dbReference>
<dbReference type="InterPro" id="IPR005225">
    <property type="entry name" value="Small_GTP-bd"/>
</dbReference>
<feature type="binding site" evidence="7">
    <location>
        <begin position="100"/>
        <end position="104"/>
    </location>
    <ligand>
        <name>GTP</name>
        <dbReference type="ChEBI" id="CHEBI:37565"/>
    </ligand>
</feature>
<evidence type="ECO:0000256" key="2">
    <source>
        <dbReference type="ARBA" id="ARBA00009978"/>
    </source>
</evidence>
<dbReference type="PROSITE" id="PS51722">
    <property type="entry name" value="G_TR_2"/>
    <property type="match status" value="1"/>
</dbReference>
<dbReference type="GO" id="GO:0005829">
    <property type="term" value="C:cytosol"/>
    <property type="evidence" value="ECO:0007669"/>
    <property type="project" value="TreeGrafter"/>
</dbReference>
<organism evidence="10 11">
    <name type="scientific">Williamsia herbipolensis</name>
    <dbReference type="NCBI Taxonomy" id="1603258"/>
    <lineage>
        <taxon>Bacteria</taxon>
        <taxon>Bacillati</taxon>
        <taxon>Actinomycetota</taxon>
        <taxon>Actinomycetes</taxon>
        <taxon>Mycobacteriales</taxon>
        <taxon>Nocardiaceae</taxon>
        <taxon>Williamsia</taxon>
    </lineage>
</organism>
<evidence type="ECO:0000313" key="11">
    <source>
        <dbReference type="Proteomes" id="UP001432128"/>
    </source>
</evidence>
<dbReference type="InterPro" id="IPR004548">
    <property type="entry name" value="PrfC"/>
</dbReference>
<accession>A0AAU4K1Q4</accession>
<dbReference type="KEGG" id="whr:OG579_20330"/>
<dbReference type="GO" id="GO:0016149">
    <property type="term" value="F:translation release factor activity, codon specific"/>
    <property type="evidence" value="ECO:0007669"/>
    <property type="project" value="UniProtKB-UniRule"/>
</dbReference>
<dbReference type="InterPro" id="IPR000795">
    <property type="entry name" value="T_Tr_GTP-bd_dom"/>
</dbReference>
<evidence type="ECO:0000256" key="7">
    <source>
        <dbReference type="HAMAP-Rule" id="MF_00072"/>
    </source>
</evidence>
<evidence type="ECO:0000256" key="4">
    <source>
        <dbReference type="ARBA" id="ARBA00022741"/>
    </source>
</evidence>
<dbReference type="NCBIfam" id="TIGR00503">
    <property type="entry name" value="prfC"/>
    <property type="match status" value="1"/>
</dbReference>
<dbReference type="GO" id="GO:0003924">
    <property type="term" value="F:GTPase activity"/>
    <property type="evidence" value="ECO:0007669"/>
    <property type="project" value="InterPro"/>
</dbReference>
<dbReference type="RefSeq" id="WP_328857427.1">
    <property type="nucleotide sequence ID" value="NZ_CP108021.1"/>
</dbReference>
<dbReference type="SUPFAM" id="SSF50447">
    <property type="entry name" value="Translation proteins"/>
    <property type="match status" value="1"/>
</dbReference>
<dbReference type="Gene3D" id="3.40.50.300">
    <property type="entry name" value="P-loop containing nucleotide triphosphate hydrolases"/>
    <property type="match status" value="1"/>
</dbReference>
<dbReference type="SUPFAM" id="SSF52540">
    <property type="entry name" value="P-loop containing nucleoside triphosphate hydrolases"/>
    <property type="match status" value="1"/>
</dbReference>
<comment type="caution">
    <text evidence="7">Lacks conserved residue(s) required for the propagation of feature annotation.</text>
</comment>
<dbReference type="InterPro" id="IPR038467">
    <property type="entry name" value="RF3_dom_3_sf"/>
</dbReference>
<dbReference type="Pfam" id="PF16658">
    <property type="entry name" value="RF3_C"/>
    <property type="match status" value="1"/>
</dbReference>
<reference evidence="10 11" key="1">
    <citation type="submission" date="2022-10" db="EMBL/GenBank/DDBJ databases">
        <title>The complete genomes of actinobacterial strains from the NBC collection.</title>
        <authorList>
            <person name="Joergensen T.S."/>
            <person name="Alvarez Arevalo M."/>
            <person name="Sterndorff E.B."/>
            <person name="Faurdal D."/>
            <person name="Vuksanovic O."/>
            <person name="Mourched A.-S."/>
            <person name="Charusanti P."/>
            <person name="Shaw S."/>
            <person name="Blin K."/>
            <person name="Weber T."/>
        </authorList>
    </citation>
    <scope>NUCLEOTIDE SEQUENCE [LARGE SCALE GENOMIC DNA]</scope>
    <source>
        <strain evidence="10 11">NBC_00319</strain>
    </source>
</reference>
<dbReference type="InterPro" id="IPR053905">
    <property type="entry name" value="EF-G-like_DII"/>
</dbReference>
<dbReference type="Gene3D" id="3.30.70.3280">
    <property type="entry name" value="Peptide chain release factor 3, domain III"/>
    <property type="match status" value="1"/>
</dbReference>
<comment type="similarity">
    <text evidence="2 7">Belongs to the TRAFAC class translation factor GTPase superfamily. Classic translation factor GTPase family. PrfC subfamily.</text>
</comment>
<evidence type="ECO:0000256" key="3">
    <source>
        <dbReference type="ARBA" id="ARBA00022490"/>
    </source>
</evidence>
<keyword evidence="4 7" id="KW-0547">Nucleotide-binding</keyword>
<dbReference type="EMBL" id="CP108021">
    <property type="protein sequence ID" value="WUM20006.1"/>
    <property type="molecule type" value="Genomic_DNA"/>
</dbReference>
<dbReference type="GO" id="GO:0006449">
    <property type="term" value="P:regulation of translational termination"/>
    <property type="evidence" value="ECO:0007669"/>
    <property type="project" value="UniProtKB-UniRule"/>
</dbReference>
<evidence type="ECO:0000259" key="9">
    <source>
        <dbReference type="PROSITE" id="PS51722"/>
    </source>
</evidence>
<dbReference type="SUPFAM" id="SSF54980">
    <property type="entry name" value="EF-G C-terminal domain-like"/>
    <property type="match status" value="1"/>
</dbReference>
<sequence>MSASPDTVAREVARRRTFAIISHPDAGKSTMTEALALHARMISEAGAIHGKAGRKSTVSDWMEMEKARGISVSSTALQFNYTISDPDTGDTEVAVINLVDTPGHADFSEDTYRVLTAVDAAVMLIDAAKGLEPQTLKLFQVCRHRGVPVITVVNKWDRPGRTPLELIDEISERIGLTPTPLYFPVGIAGDFRGVLDRRTGEYIRFTRTAGGATIAPEELLSADAAATREGDEWAAAVEESDLLSEMGQDHDEELFLAGETSPMIFASAALNFGVRQLLEALVELAPPPAGREGVDHHDREVTDPFSAVVFKVQAGMDSSHRDRLAYMRIVSGEFERGMVVTHAQTGKPFATKYAQAVFGRDRSTVDTAYPGDVVGLVNAMALAPGDTLYTDEAIEFPPIPSFAPEHFAVLRAESAGKYKQFRKAMDQLDSEGVVQVLRNEIRGDASPVLAAVGPMQFEVVTARMKSEFGVETSIQNLPYSLARRTDADSAADLGRQRGVEVFTRSDGVMLALVSDKWRLQYIEKEHPTLTLEPLVATAD</sequence>
<dbReference type="Pfam" id="PF22042">
    <property type="entry name" value="EF-G_D2"/>
    <property type="match status" value="1"/>
</dbReference>
<comment type="subcellular location">
    <subcellularLocation>
        <location evidence="1 7">Cytoplasm</location>
    </subcellularLocation>
</comment>
<dbReference type="NCBIfam" id="TIGR00231">
    <property type="entry name" value="small_GTP"/>
    <property type="match status" value="1"/>
</dbReference>
<dbReference type="InterPro" id="IPR032090">
    <property type="entry name" value="RF3_C"/>
</dbReference>
<comment type="function">
    <text evidence="7">Increases the formation of ribosomal termination complexes and stimulates activities of RF-1 and RF-2. It binds guanine nucleotides and has strong preference for UGA stop codons. It may interact directly with the ribosome. The stimulation of RF-1 and RF-2 is significantly reduced by GTP and GDP, but not by GMP.</text>
</comment>
<dbReference type="InterPro" id="IPR009000">
    <property type="entry name" value="Transl_B-barrel_sf"/>
</dbReference>
<dbReference type="PANTHER" id="PTHR43556:SF2">
    <property type="entry name" value="PEPTIDE CHAIN RELEASE FACTOR RF3"/>
    <property type="match status" value="1"/>
</dbReference>
<proteinExistence type="inferred from homology"/>
<dbReference type="PANTHER" id="PTHR43556">
    <property type="entry name" value="PEPTIDE CHAIN RELEASE FACTOR RF3"/>
    <property type="match status" value="1"/>
</dbReference>